<protein>
    <recommendedName>
        <fullName evidence="9">G-alpha-domain-containing protein</fullName>
    </recommendedName>
</protein>
<sequence length="471" mass="53856">MIFTYDKEVDPLAAFTAPPPNETPEERQIRERKEQEAIQRSRNIEAELKAAKISMKRWKDAVKVLVLGQSMSGKSTTIKNFQITYAQKAWAEERQSWKAVILFNLVHTVNLIVDVVQDAVDRSGRTSEHTSVDVAGRPTQHHHKVLLRLAPLRRIEDDLKTHLGAGTSEVEILSKNLESNGPSHEVELNRAIVQEFTVRSSSGWKSILAQVRKSQSGRESQIHQALSDVVVSCKDDIRWLWNDSVTQLILQSRSLKLDDAPGFFLNDIDRITMHDYEPTDSDIVRARLRTTGVQEYHFTLDRANGTNLDWIMYDVAGIRTSRAAWIPYFREITALIFMAPLSSFNERLAEDNRVNRLEDTFVLWKTICSSELLSHVQIILFMNKVDLLRKKLDQGIQVKKYIPEYDKGNDFATVSTWFRRVFKRIFVDHRKPGSPFISHFTSVVDTQATGQTLQAVQATILRNDIANAGLM</sequence>
<organism evidence="7 8">
    <name type="scientific">Panaeolus cyanescens</name>
    <dbReference type="NCBI Taxonomy" id="181874"/>
    <lineage>
        <taxon>Eukaryota</taxon>
        <taxon>Fungi</taxon>
        <taxon>Dikarya</taxon>
        <taxon>Basidiomycota</taxon>
        <taxon>Agaricomycotina</taxon>
        <taxon>Agaricomycetes</taxon>
        <taxon>Agaricomycetidae</taxon>
        <taxon>Agaricales</taxon>
        <taxon>Agaricineae</taxon>
        <taxon>Galeropsidaceae</taxon>
        <taxon>Panaeolus</taxon>
    </lineage>
</organism>
<evidence type="ECO:0000313" key="7">
    <source>
        <dbReference type="EMBL" id="PPQ98401.1"/>
    </source>
</evidence>
<dbReference type="GO" id="GO:0005737">
    <property type="term" value="C:cytoplasm"/>
    <property type="evidence" value="ECO:0007669"/>
    <property type="project" value="TreeGrafter"/>
</dbReference>
<dbReference type="Proteomes" id="UP000284842">
    <property type="component" value="Unassembled WGS sequence"/>
</dbReference>
<dbReference type="FunFam" id="3.40.50.300:FF:000692">
    <property type="entry name" value="Guanine nucleotide-binding protein subunit alpha"/>
    <property type="match status" value="1"/>
</dbReference>
<evidence type="ECO:0008006" key="9">
    <source>
        <dbReference type="Google" id="ProtNLM"/>
    </source>
</evidence>
<evidence type="ECO:0000256" key="5">
    <source>
        <dbReference type="PIRSR" id="PIRSR601019-1"/>
    </source>
</evidence>
<dbReference type="PANTHER" id="PTHR10218:SF360">
    <property type="entry name" value="GUANINE NUCLEOTIDE-BINDING PROTEIN SUBUNIT ALPHA HOMOLOG"/>
    <property type="match status" value="1"/>
</dbReference>
<evidence type="ECO:0000256" key="4">
    <source>
        <dbReference type="ARBA" id="ARBA00023224"/>
    </source>
</evidence>
<dbReference type="InterPro" id="IPR001019">
    <property type="entry name" value="Gprotein_alpha_su"/>
</dbReference>
<dbReference type="GO" id="GO:0003924">
    <property type="term" value="F:GTPase activity"/>
    <property type="evidence" value="ECO:0007669"/>
    <property type="project" value="InterPro"/>
</dbReference>
<dbReference type="AlphaFoldDB" id="A0A409Y616"/>
<feature type="binding site" evidence="5">
    <location>
        <begin position="383"/>
        <end position="386"/>
    </location>
    <ligand>
        <name>GTP</name>
        <dbReference type="ChEBI" id="CHEBI:37565"/>
    </ligand>
</feature>
<dbReference type="PANTHER" id="PTHR10218">
    <property type="entry name" value="GTP-BINDING PROTEIN ALPHA SUBUNIT"/>
    <property type="match status" value="1"/>
</dbReference>
<dbReference type="SUPFAM" id="SSF47895">
    <property type="entry name" value="Transducin (alpha subunit), insertion domain"/>
    <property type="match status" value="1"/>
</dbReference>
<dbReference type="PRINTS" id="PR00318">
    <property type="entry name" value="GPROTEINA"/>
</dbReference>
<dbReference type="GO" id="GO:0031683">
    <property type="term" value="F:G-protein beta/gamma-subunit complex binding"/>
    <property type="evidence" value="ECO:0007669"/>
    <property type="project" value="InterPro"/>
</dbReference>
<dbReference type="PROSITE" id="PS51882">
    <property type="entry name" value="G_ALPHA"/>
    <property type="match status" value="1"/>
</dbReference>
<dbReference type="InterPro" id="IPR027417">
    <property type="entry name" value="P-loop_NTPase"/>
</dbReference>
<dbReference type="STRING" id="181874.A0A409Y616"/>
<dbReference type="SUPFAM" id="SSF52540">
    <property type="entry name" value="P-loop containing nucleoside triphosphate hydrolases"/>
    <property type="match status" value="1"/>
</dbReference>
<evidence type="ECO:0000313" key="8">
    <source>
        <dbReference type="Proteomes" id="UP000284842"/>
    </source>
</evidence>
<evidence type="ECO:0000256" key="6">
    <source>
        <dbReference type="PIRSR" id="PIRSR601019-2"/>
    </source>
</evidence>
<keyword evidence="4" id="KW-0807">Transducer</keyword>
<comment type="caution">
    <text evidence="7">The sequence shown here is derived from an EMBL/GenBank/DDBJ whole genome shotgun (WGS) entry which is preliminary data.</text>
</comment>
<keyword evidence="2 5" id="KW-0547">Nucleotide-binding</keyword>
<evidence type="ECO:0000256" key="3">
    <source>
        <dbReference type="ARBA" id="ARBA00023134"/>
    </source>
</evidence>
<reference evidence="7 8" key="1">
    <citation type="journal article" date="2018" name="Evol. Lett.">
        <title>Horizontal gene cluster transfer increased hallucinogenic mushroom diversity.</title>
        <authorList>
            <person name="Reynolds H.T."/>
            <person name="Vijayakumar V."/>
            <person name="Gluck-Thaler E."/>
            <person name="Korotkin H.B."/>
            <person name="Matheny P.B."/>
            <person name="Slot J.C."/>
        </authorList>
    </citation>
    <scope>NUCLEOTIDE SEQUENCE [LARGE SCALE GENOMIC DNA]</scope>
    <source>
        <strain evidence="7 8">2629</strain>
    </source>
</reference>
<dbReference type="OrthoDB" id="5817230at2759"/>
<keyword evidence="1 6" id="KW-0479">Metal-binding</keyword>
<dbReference type="GO" id="GO:0007188">
    <property type="term" value="P:adenylate cyclase-modulating G protein-coupled receptor signaling pathway"/>
    <property type="evidence" value="ECO:0007669"/>
    <property type="project" value="TreeGrafter"/>
</dbReference>
<dbReference type="SMART" id="SM00275">
    <property type="entry name" value="G_alpha"/>
    <property type="match status" value="1"/>
</dbReference>
<keyword evidence="3 5" id="KW-0342">GTP-binding</keyword>
<dbReference type="Pfam" id="PF00503">
    <property type="entry name" value="G-alpha"/>
    <property type="match status" value="1"/>
</dbReference>
<proteinExistence type="predicted"/>
<keyword evidence="8" id="KW-1185">Reference proteome</keyword>
<evidence type="ECO:0000256" key="1">
    <source>
        <dbReference type="ARBA" id="ARBA00022723"/>
    </source>
</evidence>
<accession>A0A409Y616</accession>
<dbReference type="InParanoid" id="A0A409Y616"/>
<dbReference type="Gene3D" id="3.40.50.300">
    <property type="entry name" value="P-loop containing nucleotide triphosphate hydrolases"/>
    <property type="match status" value="2"/>
</dbReference>
<dbReference type="Gene3D" id="1.10.400.10">
    <property type="entry name" value="GI Alpha 1, domain 2-like"/>
    <property type="match status" value="1"/>
</dbReference>
<dbReference type="InterPro" id="IPR011025">
    <property type="entry name" value="GproteinA_insert"/>
</dbReference>
<dbReference type="GO" id="GO:0046872">
    <property type="term" value="F:metal ion binding"/>
    <property type="evidence" value="ECO:0007669"/>
    <property type="project" value="UniProtKB-KW"/>
</dbReference>
<dbReference type="GO" id="GO:0005525">
    <property type="term" value="F:GTP binding"/>
    <property type="evidence" value="ECO:0007669"/>
    <property type="project" value="UniProtKB-KW"/>
</dbReference>
<feature type="binding site" evidence="6">
    <location>
        <position position="290"/>
    </location>
    <ligand>
        <name>Mg(2+)</name>
        <dbReference type="ChEBI" id="CHEBI:18420"/>
    </ligand>
</feature>
<evidence type="ECO:0000256" key="2">
    <source>
        <dbReference type="ARBA" id="ARBA00022741"/>
    </source>
</evidence>
<name>A0A409Y616_9AGAR</name>
<dbReference type="EMBL" id="NHTK01001383">
    <property type="protein sequence ID" value="PPQ98401.1"/>
    <property type="molecule type" value="Genomic_DNA"/>
</dbReference>
<keyword evidence="6" id="KW-0460">Magnesium</keyword>
<dbReference type="GO" id="GO:0005834">
    <property type="term" value="C:heterotrimeric G-protein complex"/>
    <property type="evidence" value="ECO:0007669"/>
    <property type="project" value="TreeGrafter"/>
</dbReference>
<gene>
    <name evidence="7" type="ORF">CVT24_004080</name>
</gene>
<dbReference type="GO" id="GO:0001664">
    <property type="term" value="F:G protein-coupled receptor binding"/>
    <property type="evidence" value="ECO:0007669"/>
    <property type="project" value="TreeGrafter"/>
</dbReference>